<dbReference type="EMBL" id="JACSCY010000003">
    <property type="protein sequence ID" value="MBC6610480.1"/>
    <property type="molecule type" value="Genomic_DNA"/>
</dbReference>
<sequence length="228" mass="25052">MSDFPKPPEETGREYLRRAVADLPAHEPEAATWLHIAAQLDAEQAIAQALPTLPSHEPDAALWAAIANQLDNAEEPAAAVVFRLLRPTAAWRQVASIAAVILLLLGVWWLWPTGLNKQIAAVPHETITFSEEEIAAPVAAGRLAPPTDSLAQEGKAFIDAHCTSLPTVCQSDEFRELRTQLREVEEQERRLQQDAGRFGASPALVRQQVQLTTLRATLTRELVQLLIS</sequence>
<keyword evidence="1" id="KW-0472">Membrane</keyword>
<keyword evidence="3" id="KW-1185">Reference proteome</keyword>
<reference evidence="2 3" key="1">
    <citation type="submission" date="2020-08" db="EMBL/GenBank/DDBJ databases">
        <title>Hymenobacter sp.</title>
        <authorList>
            <person name="Kim M.K."/>
        </authorList>
    </citation>
    <scope>NUCLEOTIDE SEQUENCE [LARGE SCALE GENOMIC DNA]</scope>
    <source>
        <strain evidence="2 3">BT507</strain>
    </source>
</reference>
<evidence type="ECO:0008006" key="4">
    <source>
        <dbReference type="Google" id="ProtNLM"/>
    </source>
</evidence>
<comment type="caution">
    <text evidence="2">The sequence shown here is derived from an EMBL/GenBank/DDBJ whole genome shotgun (WGS) entry which is preliminary data.</text>
</comment>
<organism evidence="2 3">
    <name type="scientific">Hymenobacter citatus</name>
    <dbReference type="NCBI Taxonomy" id="2763506"/>
    <lineage>
        <taxon>Bacteria</taxon>
        <taxon>Pseudomonadati</taxon>
        <taxon>Bacteroidota</taxon>
        <taxon>Cytophagia</taxon>
        <taxon>Cytophagales</taxon>
        <taxon>Hymenobacteraceae</taxon>
        <taxon>Hymenobacter</taxon>
    </lineage>
</organism>
<dbReference type="RefSeq" id="WP_187318779.1">
    <property type="nucleotide sequence ID" value="NZ_JACSCY010000003.1"/>
</dbReference>
<evidence type="ECO:0000313" key="2">
    <source>
        <dbReference type="EMBL" id="MBC6610480.1"/>
    </source>
</evidence>
<name>A0ABR7MIA0_9BACT</name>
<evidence type="ECO:0000256" key="1">
    <source>
        <dbReference type="SAM" id="Phobius"/>
    </source>
</evidence>
<proteinExistence type="predicted"/>
<gene>
    <name evidence="2" type="ORF">H8B15_06080</name>
</gene>
<evidence type="ECO:0000313" key="3">
    <source>
        <dbReference type="Proteomes" id="UP000622017"/>
    </source>
</evidence>
<keyword evidence="1" id="KW-0812">Transmembrane</keyword>
<accession>A0ABR7MIA0</accession>
<dbReference type="Proteomes" id="UP000622017">
    <property type="component" value="Unassembled WGS sequence"/>
</dbReference>
<keyword evidence="1" id="KW-1133">Transmembrane helix</keyword>
<protein>
    <recommendedName>
        <fullName evidence="4">Anti-sigma factor</fullName>
    </recommendedName>
</protein>
<feature type="transmembrane region" description="Helical" evidence="1">
    <location>
        <begin position="93"/>
        <end position="111"/>
    </location>
</feature>